<dbReference type="Gene3D" id="2.60.40.10">
    <property type="entry name" value="Immunoglobulins"/>
    <property type="match status" value="1"/>
</dbReference>
<evidence type="ECO:0000313" key="8">
    <source>
        <dbReference type="Proteomes" id="UP000185093"/>
    </source>
</evidence>
<dbReference type="EMBL" id="FSQZ01000001">
    <property type="protein sequence ID" value="SIN62074.1"/>
    <property type="molecule type" value="Genomic_DNA"/>
</dbReference>
<sequence>MKPRTILAIVAISLLSIAFVFETPVIYGSSKVSANQLDRLEKEVWKKARDLSLSPYQESVGKIPTSLKDLNYDQWRDIRFRPERSVWRGKNSLFEIQFYHLGFLYNVPVKINLVTPEGVKPFPFDPNLFDYGKNTLPVHEYKDIGFAGFRIHYPLNRKDYYDELISFLGASYFRALGKGQWYGMSARGLAIGTALPKGEEFPYFKEFWIVKPPRRYDKITVYALLNSPSLTGAYKFYIQPGEKTAIDVKASIFRRKDVEKLGIAPLTSMFYYGENTVNRPDDYRPEVHDSDGLLIAYENDKWEWRPLQNSARLNIVDFPATNVKGFGLLQRDITFDHYQDLEARYELRPSVWIAPRGRWGKGHVELVEIPTTWETTDNIVAFWVPEEIPPLGKPIDVSYRMSWHRPIGSPHGLGYVVSTRTGKGRDNDTRLFVVDFKGRSIEAIPASTGLTAVVNVSEGAELVEKILMKNEATGGWRLSFQVRAKGGSAIEQLQPDKRPKIKIEAYIKKGDNLPDVLTETWSYLWQL</sequence>
<name>A0ABY1JAF8_9BACT</name>
<dbReference type="Proteomes" id="UP000185093">
    <property type="component" value="Unassembled WGS sequence"/>
</dbReference>
<comment type="similarity">
    <text evidence="3">Belongs to the OpgD/OpgG family.</text>
</comment>
<evidence type="ECO:0000256" key="1">
    <source>
        <dbReference type="ARBA" id="ARBA00004418"/>
    </source>
</evidence>
<keyword evidence="8" id="KW-1185">Reference proteome</keyword>
<dbReference type="SUPFAM" id="SSF74650">
    <property type="entry name" value="Galactose mutarotase-like"/>
    <property type="match status" value="1"/>
</dbReference>
<comment type="pathway">
    <text evidence="2">Glycan metabolism; osmoregulated periplasmic glucan (OPG) biosynthesis.</text>
</comment>
<dbReference type="PANTHER" id="PTHR30504">
    <property type="entry name" value="GLUCANS BIOSYNTHESIS PROTEIN"/>
    <property type="match status" value="1"/>
</dbReference>
<dbReference type="Gene3D" id="2.70.98.10">
    <property type="match status" value="1"/>
</dbReference>
<reference evidence="7 8" key="1">
    <citation type="submission" date="2016-11" db="EMBL/GenBank/DDBJ databases">
        <authorList>
            <person name="Varghese N."/>
            <person name="Submissions S."/>
        </authorList>
    </citation>
    <scope>NUCLEOTIDE SEQUENCE [LARGE SCALE GENOMIC DNA]</scope>
    <source>
        <strain evidence="7 8">DSM 20664</strain>
    </source>
</reference>
<protein>
    <recommendedName>
        <fullName evidence="4">Glucans biosynthesis protein G</fullName>
    </recommendedName>
</protein>
<evidence type="ECO:0000256" key="2">
    <source>
        <dbReference type="ARBA" id="ARBA00005001"/>
    </source>
</evidence>
<feature type="domain" description="Glucan biosynthesis periplasmic MdoG C-terminal" evidence="6">
    <location>
        <begin position="42"/>
        <end position="525"/>
    </location>
</feature>
<evidence type="ECO:0000256" key="5">
    <source>
        <dbReference type="ARBA" id="ARBA00022764"/>
    </source>
</evidence>
<organism evidence="7 8">
    <name type="scientific">Acetomicrobium flavidum</name>
    <dbReference type="NCBI Taxonomy" id="49896"/>
    <lineage>
        <taxon>Bacteria</taxon>
        <taxon>Thermotogati</taxon>
        <taxon>Synergistota</taxon>
        <taxon>Synergistia</taxon>
        <taxon>Synergistales</taxon>
        <taxon>Acetomicrobiaceae</taxon>
        <taxon>Acetomicrobium</taxon>
    </lineage>
</organism>
<dbReference type="InterPro" id="IPR013783">
    <property type="entry name" value="Ig-like_fold"/>
</dbReference>
<dbReference type="SUPFAM" id="SSF81296">
    <property type="entry name" value="E set domains"/>
    <property type="match status" value="1"/>
</dbReference>
<dbReference type="PANTHER" id="PTHR30504:SF4">
    <property type="entry name" value="GLUCANS BIOSYNTHESIS PROTEIN G"/>
    <property type="match status" value="1"/>
</dbReference>
<evidence type="ECO:0000256" key="4">
    <source>
        <dbReference type="ARBA" id="ARBA00015376"/>
    </source>
</evidence>
<evidence type="ECO:0000313" key="7">
    <source>
        <dbReference type="EMBL" id="SIN62074.1"/>
    </source>
</evidence>
<dbReference type="InterPro" id="IPR011013">
    <property type="entry name" value="Gal_mutarotase_sf_dom"/>
</dbReference>
<gene>
    <name evidence="7" type="ORF">SAMN05444368_0079</name>
</gene>
<dbReference type="RefSeq" id="WP_074198938.1">
    <property type="nucleotide sequence ID" value="NZ_FSQZ01000001.1"/>
</dbReference>
<keyword evidence="5" id="KW-0574">Periplasm</keyword>
<evidence type="ECO:0000259" key="6">
    <source>
        <dbReference type="Pfam" id="PF04349"/>
    </source>
</evidence>
<dbReference type="InterPro" id="IPR014718">
    <property type="entry name" value="GH-type_carb-bd"/>
</dbReference>
<dbReference type="InterPro" id="IPR014756">
    <property type="entry name" value="Ig_E-set"/>
</dbReference>
<comment type="caution">
    <text evidence="7">The sequence shown here is derived from an EMBL/GenBank/DDBJ whole genome shotgun (WGS) entry which is preliminary data.</text>
</comment>
<dbReference type="InterPro" id="IPR014438">
    <property type="entry name" value="Glucan_biosyn_MdoG/MdoD"/>
</dbReference>
<dbReference type="PIRSF" id="PIRSF006281">
    <property type="entry name" value="MdoG"/>
    <property type="match status" value="1"/>
</dbReference>
<comment type="subcellular location">
    <subcellularLocation>
        <location evidence="1">Periplasm</location>
    </subcellularLocation>
</comment>
<dbReference type="InterPro" id="IPR007444">
    <property type="entry name" value="Glucan_biosyn_MdoG_C"/>
</dbReference>
<proteinExistence type="inferred from homology"/>
<dbReference type="Pfam" id="PF04349">
    <property type="entry name" value="MdoG"/>
    <property type="match status" value="1"/>
</dbReference>
<accession>A0ABY1JAF8</accession>
<evidence type="ECO:0000256" key="3">
    <source>
        <dbReference type="ARBA" id="ARBA00009284"/>
    </source>
</evidence>